<sequence>MSLAHALLGLISYSPAAGYDLKEAFDRSVYFFWKATLPQVYRTLRRMEGDGWLTSTIEPREGKPSRRVYHLTPAGRQELARWLAKAPPMPETRNPLLVQLFFGSAAPRGALRRHVQLWRNHHAELLRRYEEEVPAELESAAREPGADREAPYWRMTLEFGRRHARMMVEWCDAVLAELETLERP</sequence>
<proteinExistence type="predicted"/>
<dbReference type="EMBL" id="AP014924">
    <property type="protein sequence ID" value="BAS26165.1"/>
    <property type="molecule type" value="Genomic_DNA"/>
</dbReference>
<dbReference type="InterPro" id="IPR036390">
    <property type="entry name" value="WH_DNA-bd_sf"/>
</dbReference>
<dbReference type="RefSeq" id="WP_068133387.1">
    <property type="nucleotide sequence ID" value="NZ_AP014924.1"/>
</dbReference>
<dbReference type="Proteomes" id="UP000065807">
    <property type="component" value="Chromosome"/>
</dbReference>
<dbReference type="InterPro" id="IPR005149">
    <property type="entry name" value="Tscrpt_reg_PadR_N"/>
</dbReference>
<dbReference type="SUPFAM" id="SSF46785">
    <property type="entry name" value="Winged helix' DNA-binding domain"/>
    <property type="match status" value="1"/>
</dbReference>
<organism evidence="3 4">
    <name type="scientific">Limnochorda pilosa</name>
    <dbReference type="NCBI Taxonomy" id="1555112"/>
    <lineage>
        <taxon>Bacteria</taxon>
        <taxon>Bacillati</taxon>
        <taxon>Bacillota</taxon>
        <taxon>Limnochordia</taxon>
        <taxon>Limnochordales</taxon>
        <taxon>Limnochordaceae</taxon>
        <taxon>Limnochorda</taxon>
    </lineage>
</organism>
<name>A0A0K2SGF8_LIMPI</name>
<accession>A0A0K2SGF8</accession>
<evidence type="ECO:0000259" key="1">
    <source>
        <dbReference type="Pfam" id="PF03551"/>
    </source>
</evidence>
<dbReference type="PANTHER" id="PTHR43252">
    <property type="entry name" value="TRANSCRIPTIONAL REGULATOR YQJI"/>
    <property type="match status" value="1"/>
</dbReference>
<evidence type="ECO:0000259" key="2">
    <source>
        <dbReference type="Pfam" id="PF10400"/>
    </source>
</evidence>
<protein>
    <submittedName>
        <fullName evidence="3">PadR family transcriptional regulator</fullName>
    </submittedName>
</protein>
<dbReference type="Pfam" id="PF03551">
    <property type="entry name" value="PadR"/>
    <property type="match status" value="1"/>
</dbReference>
<evidence type="ECO:0000313" key="4">
    <source>
        <dbReference type="Proteomes" id="UP000065807"/>
    </source>
</evidence>
<dbReference type="InterPro" id="IPR018309">
    <property type="entry name" value="Tscrpt_reg_PadR_C"/>
</dbReference>
<dbReference type="PANTHER" id="PTHR43252:SF4">
    <property type="entry name" value="TRANSCRIPTIONAL REGULATORY PROTEIN"/>
    <property type="match status" value="1"/>
</dbReference>
<dbReference type="Pfam" id="PF10400">
    <property type="entry name" value="Vir_act_alpha_C"/>
    <property type="match status" value="1"/>
</dbReference>
<dbReference type="InterPro" id="IPR036388">
    <property type="entry name" value="WH-like_DNA-bd_sf"/>
</dbReference>
<dbReference type="AlphaFoldDB" id="A0A0K2SGF8"/>
<dbReference type="STRING" id="1555112.LIP_0308"/>
<keyword evidence="4" id="KW-1185">Reference proteome</keyword>
<evidence type="ECO:0000313" key="3">
    <source>
        <dbReference type="EMBL" id="BAS26165.1"/>
    </source>
</evidence>
<feature type="domain" description="Transcription regulator PadR N-terminal" evidence="1">
    <location>
        <begin position="7"/>
        <end position="80"/>
    </location>
</feature>
<dbReference type="Gene3D" id="6.10.140.190">
    <property type="match status" value="1"/>
</dbReference>
<feature type="domain" description="Transcription regulator PadR C-terminal" evidence="2">
    <location>
        <begin position="92"/>
        <end position="179"/>
    </location>
</feature>
<gene>
    <name evidence="3" type="ORF">LIP_0308</name>
</gene>
<dbReference type="OrthoDB" id="9783723at2"/>
<reference evidence="4" key="1">
    <citation type="submission" date="2015-07" db="EMBL/GenBank/DDBJ databases">
        <title>Complete genome sequence and phylogenetic analysis of Limnochorda pilosa.</title>
        <authorList>
            <person name="Watanabe M."/>
            <person name="Kojima H."/>
            <person name="Fukui M."/>
        </authorList>
    </citation>
    <scope>NUCLEOTIDE SEQUENCE [LARGE SCALE GENOMIC DNA]</scope>
    <source>
        <strain evidence="4">HC45</strain>
    </source>
</reference>
<reference evidence="4" key="2">
    <citation type="journal article" date="2016" name="Int. J. Syst. Evol. Microbiol.">
        <title>Complete genome sequence and cell structure of Limnochorda pilosa, a Gram-negative spore-former within the phylum Firmicutes.</title>
        <authorList>
            <person name="Watanabe M."/>
            <person name="Kojima H."/>
            <person name="Fukui M."/>
        </authorList>
    </citation>
    <scope>NUCLEOTIDE SEQUENCE [LARGE SCALE GENOMIC DNA]</scope>
    <source>
        <strain evidence="4">HC45</strain>
    </source>
</reference>
<dbReference type="Gene3D" id="1.10.10.10">
    <property type="entry name" value="Winged helix-like DNA-binding domain superfamily/Winged helix DNA-binding domain"/>
    <property type="match status" value="1"/>
</dbReference>
<dbReference type="KEGG" id="lpil:LIP_0308"/>